<evidence type="ECO:0000313" key="2">
    <source>
        <dbReference type="Proteomes" id="UP000585474"/>
    </source>
</evidence>
<comment type="caution">
    <text evidence="1">The sequence shown here is derived from an EMBL/GenBank/DDBJ whole genome shotgun (WGS) entry which is preliminary data.</text>
</comment>
<gene>
    <name evidence="1" type="ORF">Acr_13g0005750</name>
</gene>
<dbReference type="Proteomes" id="UP000585474">
    <property type="component" value="Unassembled WGS sequence"/>
</dbReference>
<name>A0A7J0FKE6_9ERIC</name>
<dbReference type="AlphaFoldDB" id="A0A7J0FKE6"/>
<sequence length="79" mass="8930">MSTTIKHPEMLPLYYDDLNEEVDEAVVELARVLLQAKDTSTGSSNGSRSLRLSSNELAAHMLQQREKKLSRLLQQLSPF</sequence>
<evidence type="ECO:0000313" key="1">
    <source>
        <dbReference type="EMBL" id="GFY99174.1"/>
    </source>
</evidence>
<dbReference type="EMBL" id="BJWL01000013">
    <property type="protein sequence ID" value="GFY99174.1"/>
    <property type="molecule type" value="Genomic_DNA"/>
</dbReference>
<protein>
    <submittedName>
        <fullName evidence="1">Uncharacterized protein</fullName>
    </submittedName>
</protein>
<proteinExistence type="predicted"/>
<keyword evidence="2" id="KW-1185">Reference proteome</keyword>
<accession>A0A7J0FKE6</accession>
<reference evidence="1 2" key="1">
    <citation type="submission" date="2019-07" db="EMBL/GenBank/DDBJ databases">
        <title>De Novo Assembly of kiwifruit Actinidia rufa.</title>
        <authorList>
            <person name="Sugita-Konishi S."/>
            <person name="Sato K."/>
            <person name="Mori E."/>
            <person name="Abe Y."/>
            <person name="Kisaki G."/>
            <person name="Hamano K."/>
            <person name="Suezawa K."/>
            <person name="Otani M."/>
            <person name="Fukuda T."/>
            <person name="Manabe T."/>
            <person name="Gomi K."/>
            <person name="Tabuchi M."/>
            <person name="Akimitsu K."/>
            <person name="Kataoka I."/>
        </authorList>
    </citation>
    <scope>NUCLEOTIDE SEQUENCE [LARGE SCALE GENOMIC DNA]</scope>
    <source>
        <strain evidence="2">cv. Fuchu</strain>
    </source>
</reference>
<organism evidence="1 2">
    <name type="scientific">Actinidia rufa</name>
    <dbReference type="NCBI Taxonomy" id="165716"/>
    <lineage>
        <taxon>Eukaryota</taxon>
        <taxon>Viridiplantae</taxon>
        <taxon>Streptophyta</taxon>
        <taxon>Embryophyta</taxon>
        <taxon>Tracheophyta</taxon>
        <taxon>Spermatophyta</taxon>
        <taxon>Magnoliopsida</taxon>
        <taxon>eudicotyledons</taxon>
        <taxon>Gunneridae</taxon>
        <taxon>Pentapetalae</taxon>
        <taxon>asterids</taxon>
        <taxon>Ericales</taxon>
        <taxon>Actinidiaceae</taxon>
        <taxon>Actinidia</taxon>
    </lineage>
</organism>